<keyword evidence="2" id="KW-1133">Transmembrane helix</keyword>
<keyword evidence="2" id="KW-0472">Membrane</keyword>
<dbReference type="InterPro" id="IPR004474">
    <property type="entry name" value="LytR_CpsA_psr"/>
</dbReference>
<gene>
    <name evidence="4" type="ORF">LC0644_1847</name>
</gene>
<dbReference type="InterPro" id="IPR050922">
    <property type="entry name" value="LytR/CpsA/Psr_CW_biosynth"/>
</dbReference>
<organism evidence="4 5">
    <name type="scientific">Lacticaseibacillus paracasei NRIC 0644</name>
    <dbReference type="NCBI Taxonomy" id="1435038"/>
    <lineage>
        <taxon>Bacteria</taxon>
        <taxon>Bacillati</taxon>
        <taxon>Bacillota</taxon>
        <taxon>Bacilli</taxon>
        <taxon>Lactobacillales</taxon>
        <taxon>Lactobacillaceae</taxon>
        <taxon>Lacticaseibacillus</taxon>
    </lineage>
</organism>
<dbReference type="EMBL" id="BAYM01000101">
    <property type="protein sequence ID" value="GAN37258.1"/>
    <property type="molecule type" value="Genomic_DNA"/>
</dbReference>
<sequence>MDKQPDLDQRTLKRKPKRRHPILRALAVIALVAFFLAGGYAARFYSQAKKAVAKTYDPVSTKAVSSDLDGKKPISILLLGTDTGAFGRKDTGRSDTMMLVTINPKEKKTTMTSIPRDTLAEMVGTGNDSPTYEKINSAYAYGQSSAAIKTVEKLLNVPIDYYVTVNMEGLQKIVDAVGGVDVNVPFTWTDANTGGQTFKKGKAHLNGELALAYARMRDEDPEGDYGRQKRQQEVINQIVKHLLSVKSLTNYQKVMDSLSSSMRTNLTFDDMVAIAQNYRASATTVKRQQLKGIGVYIDNAAYQVMTTKTLQKMSDELRGQLGLENKTLNNFNVKQNEINNSIGFDWTANNPAYTVSIDGATTGP</sequence>
<evidence type="ECO:0000313" key="5">
    <source>
        <dbReference type="Proteomes" id="UP000032552"/>
    </source>
</evidence>
<evidence type="ECO:0000259" key="3">
    <source>
        <dbReference type="Pfam" id="PF03816"/>
    </source>
</evidence>
<reference evidence="5" key="1">
    <citation type="submission" date="2014-05" db="EMBL/GenBank/DDBJ databases">
        <title>Whole genome sequencing of Lactobacillus casei NRIC0644.</title>
        <authorList>
            <person name="Atarashi H."/>
            <person name="Yoshida Y."/>
            <person name="Fujimura S."/>
            <person name="Tanaka N."/>
            <person name="Shiwa Y."/>
            <person name="Yoshikawa H."/>
            <person name="Okada S."/>
            <person name="Nakagawa J."/>
        </authorList>
    </citation>
    <scope>NUCLEOTIDE SEQUENCE [LARGE SCALE GENOMIC DNA]</scope>
    <source>
        <strain evidence="5">NRIC0644</strain>
    </source>
</reference>
<dbReference type="PANTHER" id="PTHR33392:SF6">
    <property type="entry name" value="POLYISOPRENYL-TEICHOIC ACID--PEPTIDOGLYCAN TEICHOIC ACID TRANSFERASE TAGU"/>
    <property type="match status" value="1"/>
</dbReference>
<feature type="transmembrane region" description="Helical" evidence="2">
    <location>
        <begin position="21"/>
        <end position="42"/>
    </location>
</feature>
<dbReference type="PANTHER" id="PTHR33392">
    <property type="entry name" value="POLYISOPRENYL-TEICHOIC ACID--PEPTIDOGLYCAN TEICHOIC ACID TRANSFERASE TAGU"/>
    <property type="match status" value="1"/>
</dbReference>
<feature type="domain" description="Cell envelope-related transcriptional attenuator" evidence="3">
    <location>
        <begin position="93"/>
        <end position="242"/>
    </location>
</feature>
<evidence type="ECO:0000256" key="1">
    <source>
        <dbReference type="ARBA" id="ARBA00006068"/>
    </source>
</evidence>
<name>A0A0C9QFB5_LACPA</name>
<dbReference type="AlphaFoldDB" id="A0A0C9QFB5"/>
<accession>A0A0C9QFB5</accession>
<proteinExistence type="inferred from homology"/>
<comment type="similarity">
    <text evidence="1">Belongs to the LytR/CpsA/Psr (LCP) family.</text>
</comment>
<evidence type="ECO:0000256" key="2">
    <source>
        <dbReference type="SAM" id="Phobius"/>
    </source>
</evidence>
<dbReference type="Proteomes" id="UP000032552">
    <property type="component" value="Unassembled WGS sequence"/>
</dbReference>
<keyword evidence="2" id="KW-0812">Transmembrane</keyword>
<evidence type="ECO:0000313" key="4">
    <source>
        <dbReference type="EMBL" id="GAN37258.1"/>
    </source>
</evidence>
<dbReference type="RefSeq" id="WP_003600986.1">
    <property type="nucleotide sequence ID" value="NZ_BAYM01000101.1"/>
</dbReference>
<comment type="caution">
    <text evidence="4">The sequence shown here is derived from an EMBL/GenBank/DDBJ whole genome shotgun (WGS) entry which is preliminary data.</text>
</comment>
<protein>
    <submittedName>
        <fullName evidence="4">Transcriptional regulator</fullName>
    </submittedName>
</protein>
<dbReference type="NCBIfam" id="TIGR00350">
    <property type="entry name" value="lytR_cpsA_psr"/>
    <property type="match status" value="1"/>
</dbReference>
<dbReference type="Gene3D" id="3.40.630.190">
    <property type="entry name" value="LCP protein"/>
    <property type="match status" value="1"/>
</dbReference>
<dbReference type="Pfam" id="PF03816">
    <property type="entry name" value="LytR_cpsA_psr"/>
    <property type="match status" value="1"/>
</dbReference>